<accession>A0A9N9LW86</accession>
<evidence type="ECO:0000256" key="2">
    <source>
        <dbReference type="ARBA" id="ARBA00022617"/>
    </source>
</evidence>
<protein>
    <recommendedName>
        <fullName evidence="5">Peroxidase</fullName>
        <ecNumber evidence="5">1.11.1.-</ecNumber>
    </recommendedName>
</protein>
<dbReference type="EMBL" id="CAJVRM010000372">
    <property type="protein sequence ID" value="CAG8980260.1"/>
    <property type="molecule type" value="Genomic_DNA"/>
</dbReference>
<dbReference type="InterPro" id="IPR010255">
    <property type="entry name" value="Haem_peroxidase_sf"/>
</dbReference>
<evidence type="ECO:0000313" key="8">
    <source>
        <dbReference type="Proteomes" id="UP000701801"/>
    </source>
</evidence>
<reference evidence="7" key="1">
    <citation type="submission" date="2021-07" db="EMBL/GenBank/DDBJ databases">
        <authorList>
            <person name="Durling M."/>
        </authorList>
    </citation>
    <scope>NUCLEOTIDE SEQUENCE</scope>
</reference>
<proteinExistence type="inferred from homology"/>
<keyword evidence="2" id="KW-0349">Heme</keyword>
<dbReference type="Gene3D" id="1.10.520.10">
    <property type="match status" value="1"/>
</dbReference>
<organism evidence="7 8">
    <name type="scientific">Hymenoscyphus albidus</name>
    <dbReference type="NCBI Taxonomy" id="595503"/>
    <lineage>
        <taxon>Eukaryota</taxon>
        <taxon>Fungi</taxon>
        <taxon>Dikarya</taxon>
        <taxon>Ascomycota</taxon>
        <taxon>Pezizomycotina</taxon>
        <taxon>Leotiomycetes</taxon>
        <taxon>Helotiales</taxon>
        <taxon>Helotiaceae</taxon>
        <taxon>Hymenoscyphus</taxon>
    </lineage>
</organism>
<dbReference type="PRINTS" id="PR00458">
    <property type="entry name" value="PEROXIDASE"/>
</dbReference>
<dbReference type="Gene3D" id="1.10.420.10">
    <property type="entry name" value="Peroxidase, domain 2"/>
    <property type="match status" value="1"/>
</dbReference>
<dbReference type="GO" id="GO:0000302">
    <property type="term" value="P:response to reactive oxygen species"/>
    <property type="evidence" value="ECO:0007669"/>
    <property type="project" value="TreeGrafter"/>
</dbReference>
<dbReference type="SUPFAM" id="SSF48113">
    <property type="entry name" value="Heme-dependent peroxidases"/>
    <property type="match status" value="1"/>
</dbReference>
<evidence type="ECO:0000256" key="1">
    <source>
        <dbReference type="ARBA" id="ARBA00022559"/>
    </source>
</evidence>
<evidence type="ECO:0000259" key="6">
    <source>
        <dbReference type="PROSITE" id="PS50873"/>
    </source>
</evidence>
<dbReference type="GO" id="GO:0046872">
    <property type="term" value="F:metal ion binding"/>
    <property type="evidence" value="ECO:0007669"/>
    <property type="project" value="UniProtKB-UniRule"/>
</dbReference>
<evidence type="ECO:0000256" key="3">
    <source>
        <dbReference type="ARBA" id="ARBA00023002"/>
    </source>
</evidence>
<dbReference type="PROSITE" id="PS50873">
    <property type="entry name" value="PEROXIDASE_4"/>
    <property type="match status" value="1"/>
</dbReference>
<dbReference type="InterPro" id="IPR002016">
    <property type="entry name" value="Haem_peroxidase"/>
</dbReference>
<gene>
    <name evidence="7" type="ORF">HYALB_00010261</name>
</gene>
<dbReference type="PANTHER" id="PTHR31356:SF66">
    <property type="entry name" value="CATALASE-PEROXIDASE"/>
    <property type="match status" value="1"/>
</dbReference>
<dbReference type="Proteomes" id="UP000701801">
    <property type="component" value="Unassembled WGS sequence"/>
</dbReference>
<dbReference type="OrthoDB" id="2113341at2759"/>
<name>A0A9N9LW86_9HELO</name>
<dbReference type="GO" id="GO:0004601">
    <property type="term" value="F:peroxidase activity"/>
    <property type="evidence" value="ECO:0007669"/>
    <property type="project" value="UniProtKB-KW"/>
</dbReference>
<dbReference type="Pfam" id="PF00141">
    <property type="entry name" value="peroxidase"/>
    <property type="match status" value="1"/>
</dbReference>
<keyword evidence="3 5" id="KW-0560">Oxidoreductase</keyword>
<keyword evidence="5" id="KW-0732">Signal</keyword>
<feature type="domain" description="Plant heme peroxidase family profile" evidence="6">
    <location>
        <begin position="169"/>
        <end position="242"/>
    </location>
</feature>
<keyword evidence="2" id="KW-0408">Iron</keyword>
<evidence type="ECO:0000256" key="5">
    <source>
        <dbReference type="RuleBase" id="RU363051"/>
    </source>
</evidence>
<dbReference type="AlphaFoldDB" id="A0A9N9LW86"/>
<feature type="chain" id="PRO_5040547372" description="Peroxidase" evidence="5">
    <location>
        <begin position="22"/>
        <end position="326"/>
    </location>
</feature>
<dbReference type="GO" id="GO:0042744">
    <property type="term" value="P:hydrogen peroxide catabolic process"/>
    <property type="evidence" value="ECO:0007669"/>
    <property type="project" value="TreeGrafter"/>
</dbReference>
<comment type="similarity">
    <text evidence="4">Belongs to the peroxidase family.</text>
</comment>
<dbReference type="EC" id="1.11.1.-" evidence="5"/>
<feature type="signal peptide" evidence="5">
    <location>
        <begin position="1"/>
        <end position="21"/>
    </location>
</feature>
<dbReference type="GO" id="GO:0020037">
    <property type="term" value="F:heme binding"/>
    <property type="evidence" value="ECO:0007669"/>
    <property type="project" value="UniProtKB-UniRule"/>
</dbReference>
<dbReference type="PANTHER" id="PTHR31356">
    <property type="entry name" value="THYLAKOID LUMENAL 29 KDA PROTEIN, CHLOROPLASTIC-RELATED"/>
    <property type="match status" value="1"/>
</dbReference>
<evidence type="ECO:0000256" key="4">
    <source>
        <dbReference type="RuleBase" id="RU004241"/>
    </source>
</evidence>
<dbReference type="GO" id="GO:0034599">
    <property type="term" value="P:cellular response to oxidative stress"/>
    <property type="evidence" value="ECO:0007669"/>
    <property type="project" value="InterPro"/>
</dbReference>
<keyword evidence="1 5" id="KW-0575">Peroxidase</keyword>
<dbReference type="InterPro" id="IPR044831">
    <property type="entry name" value="Ccp1-like"/>
</dbReference>
<keyword evidence="2" id="KW-0479">Metal-binding</keyword>
<keyword evidence="8" id="KW-1185">Reference proteome</keyword>
<sequence length="326" mass="35161">MAIFRLSKLLAYYAFIPAILAAQVGNTDPMTNQGLLGDLVGMPVSNLTNAGSLLRAWLLHSGSAIGPDNPEPQPDCAIDVCCPWQVSSVTVFTQVFKLIELSRYAVSKELSTLFVNSTTKECTDDARAAVRLGFHDAASWSKKSSAQENNGLQDFVGKLVDIHSRNPGVGAADLVQFAAHHGIVSCPQGPRIVFFAGRKDATVPAPPGLVPDVHDSAQNLIDLMMDKTINAQDLAALLGAHSTAKQFHIDEAQSGAPQDSTPGIWDTNFYNETLQTNATTGVFRFPSDIALSQAQNMSEPWKAFVGAQQFWNQEFALAYTRIGLLV</sequence>
<comment type="caution">
    <text evidence="7">The sequence shown here is derived from an EMBL/GenBank/DDBJ whole genome shotgun (WGS) entry which is preliminary data.</text>
</comment>
<evidence type="ECO:0000313" key="7">
    <source>
        <dbReference type="EMBL" id="CAG8980260.1"/>
    </source>
</evidence>